<dbReference type="InterPro" id="IPR039422">
    <property type="entry name" value="MarR/SlyA-like"/>
</dbReference>
<dbReference type="OrthoDB" id="9806864at2"/>
<dbReference type="Gene3D" id="1.10.10.10">
    <property type="entry name" value="Winged helix-like DNA-binding domain superfamily/Winged helix DNA-binding domain"/>
    <property type="match status" value="1"/>
</dbReference>
<dbReference type="InterPro" id="IPR055166">
    <property type="entry name" value="Transc_reg_Sar_Rot_HTH"/>
</dbReference>
<reference evidence="7 8" key="1">
    <citation type="submission" date="2018-11" db="EMBL/GenBank/DDBJ databases">
        <title>Aureibaculum marinum gen. nov., sp. nov., a member of the family Flavobacteriaceae isolated from the Bohai Sea.</title>
        <authorList>
            <person name="Ji X."/>
        </authorList>
    </citation>
    <scope>NUCLEOTIDE SEQUENCE [LARGE SCALE GENOMIC DNA]</scope>
    <source>
        <strain evidence="7 8">BH-SD17</strain>
    </source>
</reference>
<dbReference type="PANTHER" id="PTHR33164:SF5">
    <property type="entry name" value="ORGANIC HYDROPEROXIDE RESISTANCE TRANSCRIPTIONAL REGULATOR"/>
    <property type="match status" value="1"/>
</dbReference>
<dbReference type="EMBL" id="RPFJ01000019">
    <property type="protein sequence ID" value="RPD94286.1"/>
    <property type="molecule type" value="Genomic_DNA"/>
</dbReference>
<proteinExistence type="predicted"/>
<dbReference type="GO" id="GO:0005737">
    <property type="term" value="C:cytoplasm"/>
    <property type="evidence" value="ECO:0007669"/>
    <property type="project" value="UniProtKB-SubCell"/>
</dbReference>
<evidence type="ECO:0000256" key="1">
    <source>
        <dbReference type="ARBA" id="ARBA00004496"/>
    </source>
</evidence>
<dbReference type="SMART" id="SM00347">
    <property type="entry name" value="HTH_MARR"/>
    <property type="match status" value="1"/>
</dbReference>
<dbReference type="InterPro" id="IPR036388">
    <property type="entry name" value="WH-like_DNA-bd_sf"/>
</dbReference>
<keyword evidence="3" id="KW-0805">Transcription regulation</keyword>
<dbReference type="AlphaFoldDB" id="A0A3N4NM71"/>
<evidence type="ECO:0000313" key="7">
    <source>
        <dbReference type="EMBL" id="RPD94286.1"/>
    </source>
</evidence>
<dbReference type="Proteomes" id="UP000270856">
    <property type="component" value="Unassembled WGS sequence"/>
</dbReference>
<dbReference type="GO" id="GO:0003677">
    <property type="term" value="F:DNA binding"/>
    <property type="evidence" value="ECO:0007669"/>
    <property type="project" value="UniProtKB-KW"/>
</dbReference>
<keyword evidence="4" id="KW-0238">DNA-binding</keyword>
<organism evidence="7 8">
    <name type="scientific">Aureibaculum marinum</name>
    <dbReference type="NCBI Taxonomy" id="2487930"/>
    <lineage>
        <taxon>Bacteria</taxon>
        <taxon>Pseudomonadati</taxon>
        <taxon>Bacteroidota</taxon>
        <taxon>Flavobacteriia</taxon>
        <taxon>Flavobacteriales</taxon>
        <taxon>Flavobacteriaceae</taxon>
        <taxon>Aureibaculum</taxon>
    </lineage>
</organism>
<keyword evidence="2" id="KW-0963">Cytoplasm</keyword>
<accession>A0A3N4NM71</accession>
<dbReference type="InterPro" id="IPR000835">
    <property type="entry name" value="HTH_MarR-typ"/>
</dbReference>
<protein>
    <submittedName>
        <fullName evidence="7">MarR family transcriptional regulator</fullName>
    </submittedName>
</protein>
<keyword evidence="5" id="KW-0804">Transcription</keyword>
<evidence type="ECO:0000259" key="6">
    <source>
        <dbReference type="PROSITE" id="PS50995"/>
    </source>
</evidence>
<feature type="domain" description="HTH marR-type" evidence="6">
    <location>
        <begin position="8"/>
        <end position="138"/>
    </location>
</feature>
<gene>
    <name evidence="7" type="ORF">EGM88_12530</name>
</gene>
<evidence type="ECO:0000313" key="8">
    <source>
        <dbReference type="Proteomes" id="UP000270856"/>
    </source>
</evidence>
<comment type="caution">
    <text evidence="7">The sequence shown here is derived from an EMBL/GenBank/DDBJ whole genome shotgun (WGS) entry which is preliminary data.</text>
</comment>
<dbReference type="FunFam" id="1.10.10.10:FF:000163">
    <property type="entry name" value="MarR family transcriptional regulator"/>
    <property type="match status" value="1"/>
</dbReference>
<evidence type="ECO:0000256" key="3">
    <source>
        <dbReference type="ARBA" id="ARBA00023015"/>
    </source>
</evidence>
<comment type="subcellular location">
    <subcellularLocation>
        <location evidence="1">Cytoplasm</location>
    </subcellularLocation>
</comment>
<dbReference type="SUPFAM" id="SSF46785">
    <property type="entry name" value="Winged helix' DNA-binding domain"/>
    <property type="match status" value="1"/>
</dbReference>
<dbReference type="PRINTS" id="PR00598">
    <property type="entry name" value="HTHMARR"/>
</dbReference>
<dbReference type="GO" id="GO:0003700">
    <property type="term" value="F:DNA-binding transcription factor activity"/>
    <property type="evidence" value="ECO:0007669"/>
    <property type="project" value="InterPro"/>
</dbReference>
<dbReference type="InterPro" id="IPR036390">
    <property type="entry name" value="WH_DNA-bd_sf"/>
</dbReference>
<dbReference type="Pfam" id="PF22381">
    <property type="entry name" value="Staph_reg_Sar_Rot"/>
    <property type="match status" value="1"/>
</dbReference>
<dbReference type="PANTHER" id="PTHR33164">
    <property type="entry name" value="TRANSCRIPTIONAL REGULATOR, MARR FAMILY"/>
    <property type="match status" value="1"/>
</dbReference>
<name>A0A3N4NM71_9FLAO</name>
<evidence type="ECO:0000256" key="2">
    <source>
        <dbReference type="ARBA" id="ARBA00022490"/>
    </source>
</evidence>
<evidence type="ECO:0000256" key="4">
    <source>
        <dbReference type="ARBA" id="ARBA00023125"/>
    </source>
</evidence>
<dbReference type="RefSeq" id="WP_123898732.1">
    <property type="nucleotide sequence ID" value="NZ_RPFJ01000019.1"/>
</dbReference>
<evidence type="ECO:0000256" key="5">
    <source>
        <dbReference type="ARBA" id="ARBA00023163"/>
    </source>
</evidence>
<dbReference type="PROSITE" id="PS50995">
    <property type="entry name" value="HTH_MARR_2"/>
    <property type="match status" value="1"/>
</dbReference>
<keyword evidence="8" id="KW-1185">Reference proteome</keyword>
<dbReference type="GO" id="GO:0006950">
    <property type="term" value="P:response to stress"/>
    <property type="evidence" value="ECO:0007669"/>
    <property type="project" value="TreeGrafter"/>
</dbReference>
<sequence length="145" mass="16658">MSENLKLSNQVCFPLYSLAKEVIKQYRPILNELGLTYPQYLVMLVLWEEGSQNVSEIGNQLFLDSGTLTPLLKRLEQKNIIVRKRNPEDERIVTISLTEKGKIMKEKAQCVPDRIAETLNISTEDLLNLKTIIDKINIQIKTTNN</sequence>